<name>A0A0J7AUV8_COCIT</name>
<evidence type="ECO:0000313" key="3">
    <source>
        <dbReference type="Proteomes" id="UP000054565"/>
    </source>
</evidence>
<protein>
    <submittedName>
        <fullName evidence="2">Uncharacterized protein</fullName>
    </submittedName>
</protein>
<reference evidence="3" key="1">
    <citation type="journal article" date="2010" name="Genome Res.">
        <title>Population genomic sequencing of Coccidioides fungi reveals recent hybridization and transposon control.</title>
        <authorList>
            <person name="Neafsey D.E."/>
            <person name="Barker B.M."/>
            <person name="Sharpton T.J."/>
            <person name="Stajich J.E."/>
            <person name="Park D.J."/>
            <person name="Whiston E."/>
            <person name="Hung C.-Y."/>
            <person name="McMahan C."/>
            <person name="White J."/>
            <person name="Sykes S."/>
            <person name="Heiman D."/>
            <person name="Young S."/>
            <person name="Zeng Q."/>
            <person name="Abouelleil A."/>
            <person name="Aftuck L."/>
            <person name="Bessette D."/>
            <person name="Brown A."/>
            <person name="FitzGerald M."/>
            <person name="Lui A."/>
            <person name="Macdonald J.P."/>
            <person name="Priest M."/>
            <person name="Orbach M.J."/>
            <person name="Galgiani J.N."/>
            <person name="Kirkland T.N."/>
            <person name="Cole G.T."/>
            <person name="Birren B.W."/>
            <person name="Henn M.R."/>
            <person name="Taylor J.W."/>
            <person name="Rounsley S.D."/>
        </authorList>
    </citation>
    <scope>NUCLEOTIDE SEQUENCE [LARGE SCALE GENOMIC DNA]</scope>
    <source>
        <strain evidence="3">RMSCC 2394</strain>
    </source>
</reference>
<accession>A0A0J7AUV8</accession>
<dbReference type="Proteomes" id="UP000054565">
    <property type="component" value="Unassembled WGS sequence"/>
</dbReference>
<sequence length="189" mass="20378">MDVPIGEESSGWVKLQQPKAVASQGAPTGLHPTITTCQQIAAAMLPPPSGKSPRPGKTLVSLQGIAALSPRDKAKRLKKNEKQNGWESELRPISNITVLTASTLSMSIEPTSKQLLVMESWHLASFYGVTVSITLLERRDRLGLFQECLLSGPKTTSIDYCLPALVSRPAGENACSFVSNALSHQRWAA</sequence>
<dbReference type="EMBL" id="DS028093">
    <property type="protein sequence ID" value="KMP01107.1"/>
    <property type="molecule type" value="Genomic_DNA"/>
</dbReference>
<dbReference type="AlphaFoldDB" id="A0A0J7AUV8"/>
<proteinExistence type="predicted"/>
<feature type="region of interest" description="Disordered" evidence="1">
    <location>
        <begin position="1"/>
        <end position="29"/>
    </location>
</feature>
<evidence type="ECO:0000313" key="2">
    <source>
        <dbReference type="EMBL" id="KMP01107.1"/>
    </source>
</evidence>
<evidence type="ECO:0000256" key="1">
    <source>
        <dbReference type="SAM" id="MobiDB-lite"/>
    </source>
</evidence>
<organism evidence="2 3">
    <name type="scientific">Coccidioides immitis RMSCC 2394</name>
    <dbReference type="NCBI Taxonomy" id="404692"/>
    <lineage>
        <taxon>Eukaryota</taxon>
        <taxon>Fungi</taxon>
        <taxon>Dikarya</taxon>
        <taxon>Ascomycota</taxon>
        <taxon>Pezizomycotina</taxon>
        <taxon>Eurotiomycetes</taxon>
        <taxon>Eurotiomycetidae</taxon>
        <taxon>Onygenales</taxon>
        <taxon>Onygenaceae</taxon>
        <taxon>Coccidioides</taxon>
    </lineage>
</organism>
<gene>
    <name evidence="2" type="ORF">CIRG_01247</name>
</gene>